<reference evidence="1 2" key="1">
    <citation type="submission" date="2018-12" db="EMBL/GenBank/DDBJ databases">
        <title>Complete genome sequence of Flaviflexus salsibiostraticola KCTC 33148.</title>
        <authorList>
            <person name="Bae J.-W."/>
        </authorList>
    </citation>
    <scope>NUCLEOTIDE SEQUENCE [LARGE SCALE GENOMIC DNA]</scope>
    <source>
        <strain evidence="1 2">KCTC 33148</strain>
    </source>
</reference>
<sequence>MRVLLLASRIGVAPAEVVLEASAAPWRSRAEVDAVPVSDGEGDLCEVMAVLSGGELGMIRAGTTAVPTLVTGDDWTIDLSRSWGEDSAILGIALREALAGNPRRLTINLPARVIPDLGRAMMTELGVDDTSGLARRLANTDVIVTGSTEQPLLGVNGLPRWLDRHGMLTAEEAQRLELDLGASLPAPARTMLVGASVDPKASWSGLGGGAALVLQAAGARVRWAGEIVAHAVSPRLAQADLIVYVTGGLELDMPRSLVTIADEAGQSATPVLVVYGEGRLLRHELARFGLSGSYSYADHGEGLDALGRAMEPIAQTWAR</sequence>
<dbReference type="Pfam" id="PF02595">
    <property type="entry name" value="Gly_kinase"/>
    <property type="match status" value="1"/>
</dbReference>
<dbReference type="GO" id="GO:0008887">
    <property type="term" value="F:glycerate kinase activity"/>
    <property type="evidence" value="ECO:0007669"/>
    <property type="project" value="InterPro"/>
</dbReference>
<evidence type="ECO:0000313" key="1">
    <source>
        <dbReference type="EMBL" id="AZN29063.1"/>
    </source>
</evidence>
<keyword evidence="2" id="KW-1185">Reference proteome</keyword>
<dbReference type="EMBL" id="CP034438">
    <property type="protein sequence ID" value="AZN29063.1"/>
    <property type="molecule type" value="Genomic_DNA"/>
</dbReference>
<evidence type="ECO:0000313" key="2">
    <source>
        <dbReference type="Proteomes" id="UP000270021"/>
    </source>
</evidence>
<name>A0A3S8Z6I5_9ACTO</name>
<dbReference type="GO" id="GO:0031388">
    <property type="term" value="P:organic acid phosphorylation"/>
    <property type="evidence" value="ECO:0007669"/>
    <property type="project" value="InterPro"/>
</dbReference>
<protein>
    <recommendedName>
        <fullName evidence="3">Glycerate kinase</fullName>
    </recommendedName>
</protein>
<dbReference type="InterPro" id="IPR004381">
    <property type="entry name" value="Glycerate_kinase"/>
</dbReference>
<dbReference type="AlphaFoldDB" id="A0A3S8Z6I5"/>
<dbReference type="Proteomes" id="UP000270021">
    <property type="component" value="Chromosome"/>
</dbReference>
<accession>A0A3S8Z6I5</accession>
<dbReference type="RefSeq" id="WP_126038123.1">
    <property type="nucleotide sequence ID" value="NZ_CP034438.1"/>
</dbReference>
<evidence type="ECO:0008006" key="3">
    <source>
        <dbReference type="Google" id="ProtNLM"/>
    </source>
</evidence>
<organism evidence="1 2">
    <name type="scientific">Flaviflexus salsibiostraticola</name>
    <dbReference type="NCBI Taxonomy" id="1282737"/>
    <lineage>
        <taxon>Bacteria</taxon>
        <taxon>Bacillati</taxon>
        <taxon>Actinomycetota</taxon>
        <taxon>Actinomycetes</taxon>
        <taxon>Actinomycetales</taxon>
        <taxon>Actinomycetaceae</taxon>
        <taxon>Flaviflexus</taxon>
    </lineage>
</organism>
<dbReference type="KEGG" id="fsl:EJO69_01175"/>
<dbReference type="SUPFAM" id="SSF110738">
    <property type="entry name" value="Glycerate kinase I"/>
    <property type="match status" value="1"/>
</dbReference>
<dbReference type="InterPro" id="IPR018193">
    <property type="entry name" value="Glyc_kinase_flavodox-like_fold"/>
</dbReference>
<dbReference type="InterPro" id="IPR036129">
    <property type="entry name" value="Glycerate_kinase_sf"/>
</dbReference>
<dbReference type="Gene3D" id="3.90.1510.10">
    <property type="entry name" value="Glycerate kinase, domain 2"/>
    <property type="match status" value="1"/>
</dbReference>
<proteinExistence type="predicted"/>
<gene>
    <name evidence="1" type="ORF">EJO69_01175</name>
</gene>
<dbReference type="OrthoDB" id="3266093at2"/>